<feature type="domain" description="Plant heme peroxidase family profile" evidence="14">
    <location>
        <begin position="11"/>
        <end position="151"/>
    </location>
</feature>
<feature type="binding site" evidence="11">
    <location>
        <position position="113"/>
    </location>
    <ligand>
        <name>substrate</name>
    </ligand>
</feature>
<feature type="binding site" evidence="12">
    <location>
        <position position="28"/>
    </location>
    <ligand>
        <name>Ca(2+)</name>
        <dbReference type="ChEBI" id="CHEBI:29108"/>
        <label>1</label>
    </ligand>
</feature>
<evidence type="ECO:0000256" key="3">
    <source>
        <dbReference type="ARBA" id="ARBA00004613"/>
    </source>
</evidence>
<dbReference type="EMBL" id="BQKI01000006">
    <property type="protein sequence ID" value="GJM95745.1"/>
    <property type="molecule type" value="Genomic_DNA"/>
</dbReference>
<dbReference type="GO" id="GO:0140825">
    <property type="term" value="F:lactoperoxidase activity"/>
    <property type="evidence" value="ECO:0007669"/>
    <property type="project" value="UniProtKB-EC"/>
</dbReference>
<dbReference type="GO" id="GO:0005576">
    <property type="term" value="C:extracellular region"/>
    <property type="evidence" value="ECO:0007669"/>
    <property type="project" value="UniProtKB-SubCell"/>
</dbReference>
<dbReference type="GO" id="GO:0020037">
    <property type="term" value="F:heme binding"/>
    <property type="evidence" value="ECO:0007669"/>
    <property type="project" value="InterPro"/>
</dbReference>
<keyword evidence="8" id="KW-0560">Oxidoreductase</keyword>
<evidence type="ECO:0000256" key="8">
    <source>
        <dbReference type="ARBA" id="ARBA00023002"/>
    </source>
</evidence>
<dbReference type="InterPro" id="IPR000823">
    <property type="entry name" value="Peroxidase_pln"/>
</dbReference>
<dbReference type="AlphaFoldDB" id="A0AAV5CC49"/>
<keyword evidence="16" id="KW-1185">Reference proteome</keyword>
<proteinExistence type="inferred from homology"/>
<keyword evidence="9" id="KW-0408">Iron</keyword>
<accession>A0AAV5CC49</accession>
<dbReference type="GO" id="GO:0046872">
    <property type="term" value="F:metal ion binding"/>
    <property type="evidence" value="ECO:0007669"/>
    <property type="project" value="UniProtKB-KW"/>
</dbReference>
<protein>
    <recommendedName>
        <fullName evidence="14">Plant heme peroxidase family profile domain-containing protein</fullName>
    </recommendedName>
</protein>
<organism evidence="15 16">
    <name type="scientific">Eleusine coracana subsp. coracana</name>
    <dbReference type="NCBI Taxonomy" id="191504"/>
    <lineage>
        <taxon>Eukaryota</taxon>
        <taxon>Viridiplantae</taxon>
        <taxon>Streptophyta</taxon>
        <taxon>Embryophyta</taxon>
        <taxon>Tracheophyta</taxon>
        <taxon>Spermatophyta</taxon>
        <taxon>Magnoliopsida</taxon>
        <taxon>Liliopsida</taxon>
        <taxon>Poales</taxon>
        <taxon>Poaceae</taxon>
        <taxon>PACMAD clade</taxon>
        <taxon>Chloridoideae</taxon>
        <taxon>Cynodonteae</taxon>
        <taxon>Eleusininae</taxon>
        <taxon>Eleusine</taxon>
    </lineage>
</organism>
<evidence type="ECO:0000256" key="6">
    <source>
        <dbReference type="ARBA" id="ARBA00022723"/>
    </source>
</evidence>
<evidence type="ECO:0000256" key="1">
    <source>
        <dbReference type="ARBA" id="ARBA00000189"/>
    </source>
</evidence>
<evidence type="ECO:0000256" key="13">
    <source>
        <dbReference type="RuleBase" id="RU004241"/>
    </source>
</evidence>
<reference evidence="15" key="2">
    <citation type="submission" date="2021-12" db="EMBL/GenBank/DDBJ databases">
        <title>Resequencing data analysis of finger millet.</title>
        <authorList>
            <person name="Hatakeyama M."/>
            <person name="Aluri S."/>
            <person name="Balachadran M.T."/>
            <person name="Sivarajan S.R."/>
            <person name="Poveda L."/>
            <person name="Shimizu-Inatsugi R."/>
            <person name="Schlapbach R."/>
            <person name="Sreeman S.M."/>
            <person name="Shimizu K.K."/>
        </authorList>
    </citation>
    <scope>NUCLEOTIDE SEQUENCE</scope>
</reference>
<dbReference type="InterPro" id="IPR002016">
    <property type="entry name" value="Haem_peroxidase"/>
</dbReference>
<evidence type="ECO:0000256" key="4">
    <source>
        <dbReference type="ARBA" id="ARBA00022559"/>
    </source>
</evidence>
<gene>
    <name evidence="15" type="primary">ga12523</name>
    <name evidence="15" type="ORF">PR202_ga12523</name>
</gene>
<dbReference type="PANTHER" id="PTHR31235">
    <property type="entry name" value="PEROXIDASE 25-RELATED"/>
    <property type="match status" value="1"/>
</dbReference>
<keyword evidence="5" id="KW-0349">Heme</keyword>
<keyword evidence="10" id="KW-0376">Hydrogen peroxide</keyword>
<dbReference type="Proteomes" id="UP001054889">
    <property type="component" value="Unassembled WGS sequence"/>
</dbReference>
<evidence type="ECO:0000313" key="15">
    <source>
        <dbReference type="EMBL" id="GJM95745.1"/>
    </source>
</evidence>
<evidence type="ECO:0000259" key="14">
    <source>
        <dbReference type="PROSITE" id="PS50873"/>
    </source>
</evidence>
<comment type="catalytic activity">
    <reaction evidence="1">
        <text>2 a phenolic donor + H2O2 = 2 a phenolic radical donor + 2 H2O</text>
        <dbReference type="Rhea" id="RHEA:56136"/>
        <dbReference type="ChEBI" id="CHEBI:15377"/>
        <dbReference type="ChEBI" id="CHEBI:16240"/>
        <dbReference type="ChEBI" id="CHEBI:139520"/>
        <dbReference type="ChEBI" id="CHEBI:139521"/>
        <dbReference type="EC" id="1.11.1.7"/>
    </reaction>
</comment>
<dbReference type="InterPro" id="IPR010255">
    <property type="entry name" value="Haem_peroxidase_sf"/>
</dbReference>
<evidence type="ECO:0000256" key="2">
    <source>
        <dbReference type="ARBA" id="ARBA00001970"/>
    </source>
</evidence>
<dbReference type="PROSITE" id="PS50873">
    <property type="entry name" value="PEROXIDASE_4"/>
    <property type="match status" value="1"/>
</dbReference>
<dbReference type="GO" id="GO:0006979">
    <property type="term" value="P:response to oxidative stress"/>
    <property type="evidence" value="ECO:0007669"/>
    <property type="project" value="InterPro"/>
</dbReference>
<evidence type="ECO:0000256" key="9">
    <source>
        <dbReference type="ARBA" id="ARBA00023004"/>
    </source>
</evidence>
<comment type="cofactor">
    <cofactor evidence="2">
        <name>heme b</name>
        <dbReference type="ChEBI" id="CHEBI:60344"/>
    </cofactor>
</comment>
<reference evidence="15" key="1">
    <citation type="journal article" date="2018" name="DNA Res.">
        <title>Multiple hybrid de novo genome assembly of finger millet, an orphan allotetraploid crop.</title>
        <authorList>
            <person name="Hatakeyama M."/>
            <person name="Aluri S."/>
            <person name="Balachadran M.T."/>
            <person name="Sivarajan S.R."/>
            <person name="Patrignani A."/>
            <person name="Gruter S."/>
            <person name="Poveda L."/>
            <person name="Shimizu-Inatsugi R."/>
            <person name="Baeten J."/>
            <person name="Francoijs K.J."/>
            <person name="Nataraja K.N."/>
            <person name="Reddy Y.A.N."/>
            <person name="Phadnis S."/>
            <person name="Ravikumar R.L."/>
            <person name="Schlapbach R."/>
            <person name="Sreeman S.M."/>
            <person name="Shimizu K.K."/>
        </authorList>
    </citation>
    <scope>NUCLEOTIDE SEQUENCE</scope>
</reference>
<evidence type="ECO:0000256" key="12">
    <source>
        <dbReference type="PIRSR" id="PIRSR600823-3"/>
    </source>
</evidence>
<name>A0AAV5CC49_ELECO</name>
<evidence type="ECO:0000256" key="11">
    <source>
        <dbReference type="PIRSR" id="PIRSR600823-2"/>
    </source>
</evidence>
<feature type="binding site" evidence="12">
    <location>
        <position position="12"/>
    </location>
    <ligand>
        <name>Ca(2+)</name>
        <dbReference type="ChEBI" id="CHEBI:29108"/>
        <label>1</label>
    </ligand>
</feature>
<keyword evidence="4" id="KW-0575">Peroxidase</keyword>
<sequence length="151" mass="16316">MLRVKLNLHYQGCEGSVLINSTEGNKAEKDAKPNLTLDALDIIDDIKEELEKKCPGTVSCADILAIAARDAVSLATKGVTKGQWTKDGNLYQVETGRRDGRVSGAKEAVNNLPDPFDGIRKLTKRFASKGLDLKDLVVLSGIDPNMHAVPT</sequence>
<evidence type="ECO:0000256" key="10">
    <source>
        <dbReference type="ARBA" id="ARBA00023324"/>
    </source>
</evidence>
<dbReference type="SUPFAM" id="SSF48113">
    <property type="entry name" value="Heme-dependent peroxidases"/>
    <property type="match status" value="1"/>
</dbReference>
<keyword evidence="7 12" id="KW-0106">Calcium</keyword>
<comment type="subcellular location">
    <subcellularLocation>
        <location evidence="3">Secreted</location>
    </subcellularLocation>
</comment>
<evidence type="ECO:0000256" key="7">
    <source>
        <dbReference type="ARBA" id="ARBA00022837"/>
    </source>
</evidence>
<comment type="cofactor">
    <cofactor evidence="12">
        <name>Ca(2+)</name>
        <dbReference type="ChEBI" id="CHEBI:29108"/>
    </cofactor>
    <text evidence="12">Binds 2 calcium ions per subunit.</text>
</comment>
<dbReference type="Gene3D" id="1.10.520.10">
    <property type="match status" value="1"/>
</dbReference>
<evidence type="ECO:0000256" key="5">
    <source>
        <dbReference type="ARBA" id="ARBA00022617"/>
    </source>
</evidence>
<evidence type="ECO:0000313" key="16">
    <source>
        <dbReference type="Proteomes" id="UP001054889"/>
    </source>
</evidence>
<comment type="caution">
    <text evidence="15">The sequence shown here is derived from an EMBL/GenBank/DDBJ whole genome shotgun (WGS) entry which is preliminary data.</text>
</comment>
<feature type="binding site" evidence="12">
    <location>
        <position position="16"/>
    </location>
    <ligand>
        <name>Ca(2+)</name>
        <dbReference type="ChEBI" id="CHEBI:29108"/>
        <label>1</label>
    </ligand>
</feature>
<dbReference type="GO" id="GO:0042744">
    <property type="term" value="P:hydrogen peroxide catabolic process"/>
    <property type="evidence" value="ECO:0007669"/>
    <property type="project" value="UniProtKB-KW"/>
</dbReference>
<keyword evidence="6 12" id="KW-0479">Metal-binding</keyword>
<comment type="similarity">
    <text evidence="13">Belongs to the peroxidase family.</text>
</comment>
<dbReference type="Pfam" id="PF00141">
    <property type="entry name" value="peroxidase"/>
    <property type="match status" value="1"/>
</dbReference>